<keyword evidence="3" id="KW-0804">Transcription</keyword>
<accession>A0A446BM50</accession>
<gene>
    <name evidence="6" type="ORF">TT172_LOCUS5967</name>
</gene>
<protein>
    <submittedName>
        <fullName evidence="6">Aef51c99-e915-44c4-bee7-7e6867fbede7</fullName>
    </submittedName>
</protein>
<feature type="domain" description="Cell division control protein 73 C-terminal" evidence="5">
    <location>
        <begin position="233"/>
        <end position="394"/>
    </location>
</feature>
<comment type="similarity">
    <text evidence="2">Belongs to the CDC73 family.</text>
</comment>
<dbReference type="InterPro" id="IPR038103">
    <property type="entry name" value="CDC73_C_sf"/>
</dbReference>
<evidence type="ECO:0000313" key="6">
    <source>
        <dbReference type="EMBL" id="SPQ23548.1"/>
    </source>
</evidence>
<evidence type="ECO:0000256" key="4">
    <source>
        <dbReference type="ARBA" id="ARBA00023242"/>
    </source>
</evidence>
<dbReference type="Proteomes" id="UP000289323">
    <property type="component" value="Unassembled WGS sequence"/>
</dbReference>
<dbReference type="InterPro" id="IPR007852">
    <property type="entry name" value="Cdc73/Parafibromin"/>
</dbReference>
<comment type="subcellular location">
    <subcellularLocation>
        <location evidence="1">Nucleus</location>
    </subcellularLocation>
</comment>
<evidence type="ECO:0000256" key="3">
    <source>
        <dbReference type="ARBA" id="ARBA00023163"/>
    </source>
</evidence>
<evidence type="ECO:0000256" key="1">
    <source>
        <dbReference type="ARBA" id="ARBA00004123"/>
    </source>
</evidence>
<dbReference type="PANTHER" id="PTHR12466:SF8">
    <property type="entry name" value="PARAFIBROMIN"/>
    <property type="match status" value="1"/>
</dbReference>
<dbReference type="InterPro" id="IPR031336">
    <property type="entry name" value="CDC73_C"/>
</dbReference>
<proteinExistence type="inferred from homology"/>
<dbReference type="AlphaFoldDB" id="A0A446BM50"/>
<dbReference type="FunFam" id="3.40.50.11990:FF:000003">
    <property type="entry name" value="Pol II transcription elongation factor subunit Cdc73"/>
    <property type="match status" value="1"/>
</dbReference>
<dbReference type="Gene3D" id="3.40.50.11990">
    <property type="entry name" value="RNA polymerase II accessory factor, Cdc73 C-terminal domain"/>
    <property type="match status" value="1"/>
</dbReference>
<dbReference type="GO" id="GO:0000993">
    <property type="term" value="F:RNA polymerase II complex binding"/>
    <property type="evidence" value="ECO:0007669"/>
    <property type="project" value="TreeGrafter"/>
</dbReference>
<dbReference type="PANTHER" id="PTHR12466">
    <property type="entry name" value="CDC73 DOMAIN PROTEIN"/>
    <property type="match status" value="1"/>
</dbReference>
<evidence type="ECO:0000259" key="5">
    <source>
        <dbReference type="Pfam" id="PF05179"/>
    </source>
</evidence>
<keyword evidence="4" id="KW-0539">Nucleus</keyword>
<dbReference type="GO" id="GO:0006368">
    <property type="term" value="P:transcription elongation by RNA polymerase II"/>
    <property type="evidence" value="ECO:0007669"/>
    <property type="project" value="InterPro"/>
</dbReference>
<dbReference type="GO" id="GO:0016593">
    <property type="term" value="C:Cdc73/Paf1 complex"/>
    <property type="evidence" value="ECO:0007669"/>
    <property type="project" value="InterPro"/>
</dbReference>
<name>A0A446BM50_9PEZI</name>
<sequence length="410" mass="44809">MASTDDPLLLLRQSIAAGSQIIPTTSADSSEEAPLSKATHLVFTHPTRIAVPIDAPTRFTSTEGKAVDVRSIYFAWLNRDFAIPEYNAVATKLNEEMAGAAAVHMFAFVERLVLFTFLEGAQEESEFIKPLPGDKDAAAGTGAAAAGASLKAAPAVPGRAGKGTLDPRLAQIYSGERRMGDRNTVLRGIKPTDFSHVRKLAAPFLTRKPGGPPLAGGVGASATIPLNQKPARRPDPIILLSPSASSLLRMSNAKAFLEGGRYTPPDHNSSSTMLHISRLLKDIDPSRPMRFILVEGPEQFKPEYWNRVVAVFTTGQAWQFKNYRWSNPSELFKHVLGIYLGWRGEQPPEAVRVFGHRVLACSVEKWRDPGQPGAETSRWRDREVVEAIWKGIEANMRAKGWRKDAAPVAI</sequence>
<dbReference type="Pfam" id="PF05179">
    <property type="entry name" value="CDC73_C"/>
    <property type="match status" value="1"/>
</dbReference>
<dbReference type="GO" id="GO:0032968">
    <property type="term" value="P:positive regulation of transcription elongation by RNA polymerase II"/>
    <property type="evidence" value="ECO:0007669"/>
    <property type="project" value="TreeGrafter"/>
</dbReference>
<dbReference type="EMBL" id="OUUZ01000011">
    <property type="protein sequence ID" value="SPQ23548.1"/>
    <property type="molecule type" value="Genomic_DNA"/>
</dbReference>
<evidence type="ECO:0000313" key="7">
    <source>
        <dbReference type="Proteomes" id="UP000289323"/>
    </source>
</evidence>
<organism evidence="6 7">
    <name type="scientific">Thermothielavioides terrestris</name>
    <dbReference type="NCBI Taxonomy" id="2587410"/>
    <lineage>
        <taxon>Eukaryota</taxon>
        <taxon>Fungi</taxon>
        <taxon>Dikarya</taxon>
        <taxon>Ascomycota</taxon>
        <taxon>Pezizomycotina</taxon>
        <taxon>Sordariomycetes</taxon>
        <taxon>Sordariomycetidae</taxon>
        <taxon>Sordariales</taxon>
        <taxon>Chaetomiaceae</taxon>
        <taxon>Thermothielavioides</taxon>
    </lineage>
</organism>
<reference evidence="6 7" key="1">
    <citation type="submission" date="2018-04" db="EMBL/GenBank/DDBJ databases">
        <authorList>
            <person name="Huttner S."/>
            <person name="Dainat J."/>
        </authorList>
    </citation>
    <scope>NUCLEOTIDE SEQUENCE [LARGE SCALE GENOMIC DNA]</scope>
</reference>
<evidence type="ECO:0000256" key="2">
    <source>
        <dbReference type="ARBA" id="ARBA00010427"/>
    </source>
</evidence>